<proteinExistence type="predicted"/>
<dbReference type="Pfam" id="PF16328">
    <property type="entry name" value="DUF4961"/>
    <property type="match status" value="1"/>
</dbReference>
<evidence type="ECO:0000313" key="1">
    <source>
        <dbReference type="EMBL" id="SCD19919.1"/>
    </source>
</evidence>
<accession>A0A1R3T1B3</accession>
<evidence type="ECO:0000313" key="2">
    <source>
        <dbReference type="Proteomes" id="UP000187464"/>
    </source>
</evidence>
<keyword evidence="2" id="KW-1185">Reference proteome</keyword>
<organism evidence="1 2">
    <name type="scientific">Proteiniphilum saccharofermentans</name>
    <dbReference type="NCBI Taxonomy" id="1642647"/>
    <lineage>
        <taxon>Bacteria</taxon>
        <taxon>Pseudomonadati</taxon>
        <taxon>Bacteroidota</taxon>
        <taxon>Bacteroidia</taxon>
        <taxon>Bacteroidales</taxon>
        <taxon>Dysgonomonadaceae</taxon>
        <taxon>Proteiniphilum</taxon>
    </lineage>
</organism>
<dbReference type="AlphaFoldDB" id="A0A1R3T1B3"/>
<dbReference type="RefSeq" id="WP_076929512.1">
    <property type="nucleotide sequence ID" value="NZ_DAMBAO010000019.1"/>
</dbReference>
<name>A0A1R3T1B3_9BACT</name>
<dbReference type="EMBL" id="LT605205">
    <property type="protein sequence ID" value="SCD19919.1"/>
    <property type="molecule type" value="Genomic_DNA"/>
</dbReference>
<dbReference type="InterPro" id="IPR032522">
    <property type="entry name" value="DUF4961"/>
</dbReference>
<dbReference type="KEGG" id="psac:PSM36_1094"/>
<dbReference type="Proteomes" id="UP000187464">
    <property type="component" value="Chromosome I"/>
</dbReference>
<protein>
    <submittedName>
        <fullName evidence="1">Uncharacterized protein</fullName>
    </submittedName>
</protein>
<dbReference type="STRING" id="1642647.PSM36_1094"/>
<gene>
    <name evidence="1" type="ORF">PSM36_1094</name>
</gene>
<sequence length="338" mass="37402">MQYIKKYKYALSLLVLLFLVVTCMTIEEIIHPDNAQVDSDINITVKIKIVAETDGNSKLAFGILMPKAWNVKDNAMLTLTTDAAFAGNKVTNEPMVLMSATDTNPTDGMPWASSFQSRMGVLGNTGPMEWVVFKSATTFQINDNIADQKTVVGTVNIKLHTGPRAVKFYAGYTFCGEAFGFHNEKYPGEDVVEAKLLEITGGDEPQMDFTSDPAVSFVPATFGFGDIFSIRYNEPNYVTEGGLKDGDVHLYAKVQYMEGGVEKEKIVDEISDKTLMESLGNLGAVTSFQKYIYPREFFGLSKDADISGIQVHFTNKDKSVVILDNETQDNFVIEETCE</sequence>
<reference evidence="1 2" key="1">
    <citation type="submission" date="2016-08" db="EMBL/GenBank/DDBJ databases">
        <authorList>
            <person name="Seilhamer J.J."/>
        </authorList>
    </citation>
    <scope>NUCLEOTIDE SEQUENCE [LARGE SCALE GENOMIC DNA]</scope>
    <source>
        <strain evidence="1">M3/6</strain>
    </source>
</reference>